<keyword evidence="3" id="KW-1185">Reference proteome</keyword>
<feature type="region of interest" description="Disordered" evidence="1">
    <location>
        <begin position="1"/>
        <end position="81"/>
    </location>
</feature>
<accession>A0A1C6RVP1</accession>
<feature type="compositionally biased region" description="Low complexity" evidence="1">
    <location>
        <begin position="18"/>
        <end position="61"/>
    </location>
</feature>
<dbReference type="Proteomes" id="UP000199699">
    <property type="component" value="Unassembled WGS sequence"/>
</dbReference>
<sequence>MGEQAVTGAGDHPNPEQAPDADGTTAAATGSPGPTTAGMTVDGAPAGGTTVPGAGMTADAGGATGAQSRTTDVVPGPGGVMTDEVGVVTGELTLRTEYADGQVTLRVQYKDADEWYAVTGGRAPLADPAGLDAVHTVAVGLLNRPEG</sequence>
<protein>
    <recommendedName>
        <fullName evidence="4">Tyrosinase co-factor MelC1</fullName>
    </recommendedName>
</protein>
<evidence type="ECO:0008006" key="4">
    <source>
        <dbReference type="Google" id="ProtNLM"/>
    </source>
</evidence>
<dbReference type="RefSeq" id="WP_091080466.1">
    <property type="nucleotide sequence ID" value="NZ_FMHT01000003.1"/>
</dbReference>
<name>A0A1C6RVP1_9ACTN</name>
<dbReference type="STRING" id="145857.GA0070616_2259"/>
<evidence type="ECO:0000313" key="2">
    <source>
        <dbReference type="EMBL" id="SCL21291.1"/>
    </source>
</evidence>
<proteinExistence type="predicted"/>
<dbReference type="OrthoDB" id="2895671at2"/>
<dbReference type="AlphaFoldDB" id="A0A1C6RVP1"/>
<evidence type="ECO:0000313" key="3">
    <source>
        <dbReference type="Proteomes" id="UP000199699"/>
    </source>
</evidence>
<evidence type="ECO:0000256" key="1">
    <source>
        <dbReference type="SAM" id="MobiDB-lite"/>
    </source>
</evidence>
<dbReference type="EMBL" id="FMHT01000003">
    <property type="protein sequence ID" value="SCL21291.1"/>
    <property type="molecule type" value="Genomic_DNA"/>
</dbReference>
<gene>
    <name evidence="2" type="ORF">GA0070616_2259</name>
</gene>
<reference evidence="2 3" key="1">
    <citation type="submission" date="2016-06" db="EMBL/GenBank/DDBJ databases">
        <authorList>
            <person name="Kjaerup R.B."/>
            <person name="Dalgaard T.S."/>
            <person name="Juul-Madsen H.R."/>
        </authorList>
    </citation>
    <scope>NUCLEOTIDE SEQUENCE [LARGE SCALE GENOMIC DNA]</scope>
    <source>
        <strain evidence="2 3">DSM 43818</strain>
    </source>
</reference>
<organism evidence="2 3">
    <name type="scientific">Micromonospora nigra</name>
    <dbReference type="NCBI Taxonomy" id="145857"/>
    <lineage>
        <taxon>Bacteria</taxon>
        <taxon>Bacillati</taxon>
        <taxon>Actinomycetota</taxon>
        <taxon>Actinomycetes</taxon>
        <taxon>Micromonosporales</taxon>
        <taxon>Micromonosporaceae</taxon>
        <taxon>Micromonospora</taxon>
    </lineage>
</organism>